<evidence type="ECO:0000313" key="2">
    <source>
        <dbReference type="Proteomes" id="UP001153714"/>
    </source>
</evidence>
<reference evidence="1" key="1">
    <citation type="submission" date="2021-12" db="EMBL/GenBank/DDBJ databases">
        <authorList>
            <person name="King R."/>
        </authorList>
    </citation>
    <scope>NUCLEOTIDE SEQUENCE</scope>
</reference>
<evidence type="ECO:0000313" key="1">
    <source>
        <dbReference type="EMBL" id="CAG9783267.1"/>
    </source>
</evidence>
<dbReference type="Proteomes" id="UP001153714">
    <property type="component" value="Chromosome 10"/>
</dbReference>
<protein>
    <submittedName>
        <fullName evidence="1">Uncharacterized protein</fullName>
    </submittedName>
</protein>
<dbReference type="EMBL" id="OU893341">
    <property type="protein sequence ID" value="CAG9783267.1"/>
    <property type="molecule type" value="Genomic_DNA"/>
</dbReference>
<proteinExistence type="predicted"/>
<name>A0A9N9QTY3_9NEOP</name>
<organism evidence="1 2">
    <name type="scientific">Diatraea saccharalis</name>
    <name type="common">sugarcane borer</name>
    <dbReference type="NCBI Taxonomy" id="40085"/>
    <lineage>
        <taxon>Eukaryota</taxon>
        <taxon>Metazoa</taxon>
        <taxon>Ecdysozoa</taxon>
        <taxon>Arthropoda</taxon>
        <taxon>Hexapoda</taxon>
        <taxon>Insecta</taxon>
        <taxon>Pterygota</taxon>
        <taxon>Neoptera</taxon>
        <taxon>Endopterygota</taxon>
        <taxon>Lepidoptera</taxon>
        <taxon>Glossata</taxon>
        <taxon>Ditrysia</taxon>
        <taxon>Pyraloidea</taxon>
        <taxon>Crambidae</taxon>
        <taxon>Crambinae</taxon>
        <taxon>Diatraea</taxon>
    </lineage>
</organism>
<dbReference type="AlphaFoldDB" id="A0A9N9QTY3"/>
<sequence length="371" mass="42246">MQGSLVLGKDVLDTLNYYFRRAASSNSRRSMDGQTNAIAMEVISSSLCRKINFCVGALYQFINEYVIALAQVSESVFDDIHNIDIEEKLQAAAPLFGKLKGCLRGIRKIIKAANVKATDVNEDYIWVGLIKKISAEFQTRAVAYVADKLNADAKDDVIKKVLTQKLVVRIAETELLYQKKLCQNHRICSRSLLCTNSLNNVLERLSSLPKNRVKSFIRSLFELLPETSLYTRLSGVTANEFQVILNDMAFADHVPTKDILLAVQKIVANRINNIYSKEEVKQDQDTLLVHIILSDLDFFYSKGKSDTFDKFFNDFIVWTRTGGRVTKILKEVIKNIQNTLYRSEDTLIAKLSYEVRVFLEITVDPEQDRYV</sequence>
<reference evidence="1" key="2">
    <citation type="submission" date="2022-10" db="EMBL/GenBank/DDBJ databases">
        <authorList>
            <consortium name="ENA_rothamsted_submissions"/>
            <consortium name="culmorum"/>
            <person name="King R."/>
        </authorList>
    </citation>
    <scope>NUCLEOTIDE SEQUENCE</scope>
</reference>
<keyword evidence="2" id="KW-1185">Reference proteome</keyword>
<dbReference type="OrthoDB" id="7442613at2759"/>
<gene>
    <name evidence="1" type="ORF">DIATSA_LOCUS1454</name>
</gene>
<accession>A0A9N9QTY3</accession>